<dbReference type="PANTHER" id="PTHR12304:SF25">
    <property type="entry name" value="INOSINE_URIDINE-PREFERRING NUCLEOSIDE HYDROLASE DOMAIN-CONTAINING PROTEIN"/>
    <property type="match status" value="1"/>
</dbReference>
<dbReference type="EMBL" id="FJOG01000005">
    <property type="protein sequence ID" value="CZR54632.1"/>
    <property type="molecule type" value="Genomic_DNA"/>
</dbReference>
<dbReference type="Gene3D" id="3.90.245.10">
    <property type="entry name" value="Ribonucleoside hydrolase-like"/>
    <property type="match status" value="1"/>
</dbReference>
<dbReference type="PANTHER" id="PTHR12304">
    <property type="entry name" value="INOSINE-URIDINE PREFERRING NUCLEOSIDE HYDROLASE"/>
    <property type="match status" value="1"/>
</dbReference>
<gene>
    <name evidence="6" type="ORF">PAC_04516</name>
</gene>
<evidence type="ECO:0000259" key="5">
    <source>
        <dbReference type="Pfam" id="PF01156"/>
    </source>
</evidence>
<dbReference type="Proteomes" id="UP000184330">
    <property type="component" value="Unassembled WGS sequence"/>
</dbReference>
<dbReference type="InterPro" id="IPR023186">
    <property type="entry name" value="IUNH"/>
</dbReference>
<dbReference type="OrthoDB" id="432381at2759"/>
<dbReference type="InterPro" id="IPR001910">
    <property type="entry name" value="Inosine/uridine_hydrolase_dom"/>
</dbReference>
<keyword evidence="3" id="KW-0326">Glycosidase</keyword>
<dbReference type="GO" id="GO:0005829">
    <property type="term" value="C:cytosol"/>
    <property type="evidence" value="ECO:0007669"/>
    <property type="project" value="TreeGrafter"/>
</dbReference>
<evidence type="ECO:0000256" key="3">
    <source>
        <dbReference type="ARBA" id="ARBA00023295"/>
    </source>
</evidence>
<keyword evidence="2 6" id="KW-0378">Hydrolase</keyword>
<dbReference type="SUPFAM" id="SSF53590">
    <property type="entry name" value="Nucleoside hydrolase"/>
    <property type="match status" value="1"/>
</dbReference>
<reference evidence="6 7" key="1">
    <citation type="submission" date="2016-03" db="EMBL/GenBank/DDBJ databases">
        <authorList>
            <person name="Ploux O."/>
        </authorList>
    </citation>
    <scope>NUCLEOTIDE SEQUENCE [LARGE SCALE GENOMIC DNA]</scope>
    <source>
        <strain evidence="6 7">UAMH 11012</strain>
    </source>
</reference>
<feature type="chain" id="PRO_5013176981" evidence="4">
    <location>
        <begin position="20"/>
        <end position="376"/>
    </location>
</feature>
<keyword evidence="4" id="KW-0732">Signal</keyword>
<dbReference type="InterPro" id="IPR036452">
    <property type="entry name" value="Ribo_hydro-like"/>
</dbReference>
<dbReference type="STRING" id="576137.A0A1L7WPF5"/>
<evidence type="ECO:0000313" key="7">
    <source>
        <dbReference type="Proteomes" id="UP000184330"/>
    </source>
</evidence>
<name>A0A1L7WPF5_9HELO</name>
<sequence length="376" mass="41208">MQFLKSLLVLSSLSASIYASPFARRNTTEKRYAILDNDWSTAGFIPFLLAVDAGINVLGITSSTANTWQKQCAYHALATLEIGNLSCIPVYYGSTYPLINTYERFQAWEAVHGVLPWQGVFAPYNATAEALGSDPTADSSDPNRISAEAFLEGYPNTTAVTGKSAAQFMIEQVRKYPGQVSIYAAGALTNVALAVRLDEDFASLARELVIMGGYVDVNMNQATGTVNQADINSDINLMIDPEATKIALTADFPNIVVAGNVANQVISTQEFLDEIYEVKNPYSKLMYEYYGTIFPFWDETAMAILIDPSIATNTSTVYLDVDVAYASPSYGNIHVYQSALMPPNIRNVTYVNKIDTARFKAMIKHAVQYPKSCADL</sequence>
<dbReference type="Pfam" id="PF01156">
    <property type="entry name" value="IU_nuc_hydro"/>
    <property type="match status" value="1"/>
</dbReference>
<dbReference type="AlphaFoldDB" id="A0A1L7WPF5"/>
<evidence type="ECO:0000256" key="1">
    <source>
        <dbReference type="ARBA" id="ARBA00009176"/>
    </source>
</evidence>
<organism evidence="6 7">
    <name type="scientific">Phialocephala subalpina</name>
    <dbReference type="NCBI Taxonomy" id="576137"/>
    <lineage>
        <taxon>Eukaryota</taxon>
        <taxon>Fungi</taxon>
        <taxon>Dikarya</taxon>
        <taxon>Ascomycota</taxon>
        <taxon>Pezizomycotina</taxon>
        <taxon>Leotiomycetes</taxon>
        <taxon>Helotiales</taxon>
        <taxon>Mollisiaceae</taxon>
        <taxon>Phialocephala</taxon>
        <taxon>Phialocephala fortinii species complex</taxon>
    </lineage>
</organism>
<proteinExistence type="inferred from homology"/>
<dbReference type="GO" id="GO:0006152">
    <property type="term" value="P:purine nucleoside catabolic process"/>
    <property type="evidence" value="ECO:0007669"/>
    <property type="project" value="TreeGrafter"/>
</dbReference>
<comment type="similarity">
    <text evidence="1">Belongs to the IUNH family.</text>
</comment>
<dbReference type="GO" id="GO:0008477">
    <property type="term" value="F:purine nucleosidase activity"/>
    <property type="evidence" value="ECO:0007669"/>
    <property type="project" value="TreeGrafter"/>
</dbReference>
<keyword evidence="7" id="KW-1185">Reference proteome</keyword>
<feature type="signal peptide" evidence="4">
    <location>
        <begin position="1"/>
        <end position="19"/>
    </location>
</feature>
<feature type="domain" description="Inosine/uridine-preferring nucleoside hydrolase" evidence="5">
    <location>
        <begin position="34"/>
        <end position="360"/>
    </location>
</feature>
<protein>
    <submittedName>
        <fullName evidence="6">Related to inosine-uridine preferring nucleoside hydrolase</fullName>
    </submittedName>
</protein>
<evidence type="ECO:0000313" key="6">
    <source>
        <dbReference type="EMBL" id="CZR54632.1"/>
    </source>
</evidence>
<evidence type="ECO:0000256" key="2">
    <source>
        <dbReference type="ARBA" id="ARBA00022801"/>
    </source>
</evidence>
<accession>A0A1L7WPF5</accession>
<evidence type="ECO:0000256" key="4">
    <source>
        <dbReference type="SAM" id="SignalP"/>
    </source>
</evidence>